<accession>Q4DV10</accession>
<dbReference type="GeneID" id="3550388"/>
<feature type="transmembrane region" description="Helical" evidence="1">
    <location>
        <begin position="110"/>
        <end position="129"/>
    </location>
</feature>
<sequence length="130" mass="15353">MQNQVLIMHFMHTCIYNFFSPSPLFFFFLFVCYLYKFLCVCVCVFEPQPPPTHPPFFFFWRLLPLFVDFTLRFLFSSLIFVYFKRTLIVVALALRFATAVIFLMAVDKLPLTQCCLLLLLLLLLITCHVG</sequence>
<feature type="transmembrane region" description="Helical" evidence="1">
    <location>
        <begin position="57"/>
        <end position="75"/>
    </location>
</feature>
<keyword evidence="1" id="KW-0812">Transmembrane</keyword>
<dbReference type="EMBL" id="AAHK01000157">
    <property type="protein sequence ID" value="EAN96352.1"/>
    <property type="molecule type" value="Genomic_DNA"/>
</dbReference>
<evidence type="ECO:0000313" key="3">
    <source>
        <dbReference type="Proteomes" id="UP000002296"/>
    </source>
</evidence>
<keyword evidence="1" id="KW-0472">Membrane</keyword>
<dbReference type="RefSeq" id="XP_818203.1">
    <property type="nucleotide sequence ID" value="XM_813110.1"/>
</dbReference>
<dbReference type="InParanoid" id="Q4DV10"/>
<proteinExistence type="predicted"/>
<feature type="transmembrane region" description="Helical" evidence="1">
    <location>
        <begin position="24"/>
        <end position="45"/>
    </location>
</feature>
<dbReference type="PaxDb" id="353153-Q4DV10"/>
<feature type="transmembrane region" description="Helical" evidence="1">
    <location>
        <begin position="87"/>
        <end position="104"/>
    </location>
</feature>
<keyword evidence="1" id="KW-1133">Transmembrane helix</keyword>
<dbReference type="Proteomes" id="UP000002296">
    <property type="component" value="Unassembled WGS sequence"/>
</dbReference>
<evidence type="ECO:0000256" key="1">
    <source>
        <dbReference type="SAM" id="Phobius"/>
    </source>
</evidence>
<gene>
    <name evidence="2" type="ORF">Tc00.1047053506811.60</name>
</gene>
<evidence type="ECO:0000313" key="2">
    <source>
        <dbReference type="EMBL" id="EAN96352.1"/>
    </source>
</evidence>
<dbReference type="AlphaFoldDB" id="Q4DV10"/>
<organism evidence="2 3">
    <name type="scientific">Trypanosoma cruzi (strain CL Brener)</name>
    <dbReference type="NCBI Taxonomy" id="353153"/>
    <lineage>
        <taxon>Eukaryota</taxon>
        <taxon>Discoba</taxon>
        <taxon>Euglenozoa</taxon>
        <taxon>Kinetoplastea</taxon>
        <taxon>Metakinetoplastina</taxon>
        <taxon>Trypanosomatida</taxon>
        <taxon>Trypanosomatidae</taxon>
        <taxon>Trypanosoma</taxon>
        <taxon>Schizotrypanum</taxon>
    </lineage>
</organism>
<dbReference type="KEGG" id="tcr:506811.60"/>
<reference evidence="2 3" key="1">
    <citation type="journal article" date="2005" name="Science">
        <title>The genome sequence of Trypanosoma cruzi, etiologic agent of Chagas disease.</title>
        <authorList>
            <person name="El-Sayed N.M."/>
            <person name="Myler P.J."/>
            <person name="Bartholomeu D.C."/>
            <person name="Nilsson D."/>
            <person name="Aggarwal G."/>
            <person name="Tran A.N."/>
            <person name="Ghedin E."/>
            <person name="Worthey E.A."/>
            <person name="Delcher A.L."/>
            <person name="Blandin G."/>
            <person name="Westenberger S.J."/>
            <person name="Caler E."/>
            <person name="Cerqueira G.C."/>
            <person name="Branche C."/>
            <person name="Haas B."/>
            <person name="Anupama A."/>
            <person name="Arner E."/>
            <person name="Aslund L."/>
            <person name="Attipoe P."/>
            <person name="Bontempi E."/>
            <person name="Bringaud F."/>
            <person name="Burton P."/>
            <person name="Cadag E."/>
            <person name="Campbell D.A."/>
            <person name="Carrington M."/>
            <person name="Crabtree J."/>
            <person name="Darban H."/>
            <person name="da Silveira J.F."/>
            <person name="de Jong P."/>
            <person name="Edwards K."/>
            <person name="Englund P.T."/>
            <person name="Fazelina G."/>
            <person name="Feldblyum T."/>
            <person name="Ferella M."/>
            <person name="Frasch A.C."/>
            <person name="Gull K."/>
            <person name="Horn D."/>
            <person name="Hou L."/>
            <person name="Huang Y."/>
            <person name="Kindlund E."/>
            <person name="Klingbeil M."/>
            <person name="Kluge S."/>
            <person name="Koo H."/>
            <person name="Lacerda D."/>
            <person name="Levin M.J."/>
            <person name="Lorenzi H."/>
            <person name="Louie T."/>
            <person name="Machado C.R."/>
            <person name="McCulloch R."/>
            <person name="McKenna A."/>
            <person name="Mizuno Y."/>
            <person name="Mottram J.C."/>
            <person name="Nelson S."/>
            <person name="Ochaya S."/>
            <person name="Osoegawa K."/>
            <person name="Pai G."/>
            <person name="Parsons M."/>
            <person name="Pentony M."/>
            <person name="Pettersson U."/>
            <person name="Pop M."/>
            <person name="Ramirez J.L."/>
            <person name="Rinta J."/>
            <person name="Robertson L."/>
            <person name="Salzberg S.L."/>
            <person name="Sanchez D.O."/>
            <person name="Seyler A."/>
            <person name="Sharma R."/>
            <person name="Shetty J."/>
            <person name="Simpson A.J."/>
            <person name="Sisk E."/>
            <person name="Tammi M.T."/>
            <person name="Tarleton R."/>
            <person name="Teixeira S."/>
            <person name="Van Aken S."/>
            <person name="Vogt C."/>
            <person name="Ward P.N."/>
            <person name="Wickstead B."/>
            <person name="Wortman J."/>
            <person name="White O."/>
            <person name="Fraser C.M."/>
            <person name="Stuart K.D."/>
            <person name="Andersson B."/>
        </authorList>
    </citation>
    <scope>NUCLEOTIDE SEQUENCE [LARGE SCALE GENOMIC DNA]</scope>
    <source>
        <strain evidence="2 3">CL Brener</strain>
    </source>
</reference>
<comment type="caution">
    <text evidence="2">The sequence shown here is derived from an EMBL/GenBank/DDBJ whole genome shotgun (WGS) entry which is preliminary data.</text>
</comment>
<protein>
    <submittedName>
        <fullName evidence="2">Uncharacterized protein</fullName>
    </submittedName>
</protein>
<keyword evidence="3" id="KW-1185">Reference proteome</keyword>
<name>Q4DV10_TRYCC</name>